<accession>A0A561UH51</accession>
<comment type="caution">
    <text evidence="2">The sequence shown here is derived from an EMBL/GenBank/DDBJ whole genome shotgun (WGS) entry which is preliminary data.</text>
</comment>
<dbReference type="RefSeq" id="WP_246213487.1">
    <property type="nucleotide sequence ID" value="NZ_BAAAMZ010000012.1"/>
</dbReference>
<feature type="domain" description="N-acetyltransferase" evidence="1">
    <location>
        <begin position="118"/>
        <end position="260"/>
    </location>
</feature>
<organism evidence="2 3">
    <name type="scientific">Kitasatospora viridis</name>
    <dbReference type="NCBI Taxonomy" id="281105"/>
    <lineage>
        <taxon>Bacteria</taxon>
        <taxon>Bacillati</taxon>
        <taxon>Actinomycetota</taxon>
        <taxon>Actinomycetes</taxon>
        <taxon>Kitasatosporales</taxon>
        <taxon>Streptomycetaceae</taxon>
        <taxon>Kitasatospora</taxon>
    </lineage>
</organism>
<dbReference type="Gene3D" id="3.40.630.30">
    <property type="match status" value="1"/>
</dbReference>
<dbReference type="Proteomes" id="UP000317940">
    <property type="component" value="Unassembled WGS sequence"/>
</dbReference>
<evidence type="ECO:0000259" key="1">
    <source>
        <dbReference type="PROSITE" id="PS51186"/>
    </source>
</evidence>
<dbReference type="GO" id="GO:0016747">
    <property type="term" value="F:acyltransferase activity, transferring groups other than amino-acyl groups"/>
    <property type="evidence" value="ECO:0007669"/>
    <property type="project" value="InterPro"/>
</dbReference>
<dbReference type="EMBL" id="VIWT01000001">
    <property type="protein sequence ID" value="TWF98698.1"/>
    <property type="molecule type" value="Genomic_DNA"/>
</dbReference>
<reference evidence="2 3" key="1">
    <citation type="submission" date="2019-06" db="EMBL/GenBank/DDBJ databases">
        <title>Sequencing the genomes of 1000 actinobacteria strains.</title>
        <authorList>
            <person name="Klenk H.-P."/>
        </authorList>
    </citation>
    <scope>NUCLEOTIDE SEQUENCE [LARGE SCALE GENOMIC DNA]</scope>
    <source>
        <strain evidence="2 3">DSM 44826</strain>
    </source>
</reference>
<evidence type="ECO:0000313" key="3">
    <source>
        <dbReference type="Proteomes" id="UP000317940"/>
    </source>
</evidence>
<dbReference type="AlphaFoldDB" id="A0A561UH51"/>
<dbReference type="Pfam" id="PF00583">
    <property type="entry name" value="Acetyltransf_1"/>
    <property type="match status" value="1"/>
</dbReference>
<dbReference type="InterPro" id="IPR016181">
    <property type="entry name" value="Acyl_CoA_acyltransferase"/>
</dbReference>
<keyword evidence="3" id="KW-1185">Reference proteome</keyword>
<dbReference type="PROSITE" id="PS51186">
    <property type="entry name" value="GNAT"/>
    <property type="match status" value="1"/>
</dbReference>
<dbReference type="CDD" id="cd04301">
    <property type="entry name" value="NAT_SF"/>
    <property type="match status" value="1"/>
</dbReference>
<protein>
    <submittedName>
        <fullName evidence="2">Acetyltransferase (GNAT) family protein</fullName>
    </submittedName>
</protein>
<keyword evidence="2" id="KW-0808">Transferase</keyword>
<dbReference type="SUPFAM" id="SSF55729">
    <property type="entry name" value="Acyl-CoA N-acyltransferases (Nat)"/>
    <property type="match status" value="1"/>
</dbReference>
<sequence length="260" mass="28115">MSDLLSRVTAFRVAFARRQAAELVDLPGAFAVRDPAFRLSQEHNQLIVAGSAAGPTGLPEPAELPGLAERGLGPRRRYRVNVLDGPFGERAAPVLEAAGFARDTELVLARETAGCALPGPAAASAELAELCAAVHAQQLRWFGDEELSRQLTERRAVRLAGAEEVRFLAVRDPGSGEVAAWADLYLDRAAGLAQLEDLVTAEPHQGKGYGERLLATGLALAERAGIPWFFLLADAADWPHAWYRRRGFREIGRSHTFLSS</sequence>
<name>A0A561UH51_9ACTN</name>
<evidence type="ECO:0000313" key="2">
    <source>
        <dbReference type="EMBL" id="TWF98698.1"/>
    </source>
</evidence>
<proteinExistence type="predicted"/>
<dbReference type="InterPro" id="IPR000182">
    <property type="entry name" value="GNAT_dom"/>
</dbReference>
<gene>
    <name evidence="2" type="ORF">FHX73_112519</name>
</gene>